<dbReference type="Gene3D" id="1.25.40.10">
    <property type="entry name" value="Tetratricopeptide repeat domain"/>
    <property type="match status" value="1"/>
</dbReference>
<reference evidence="3" key="1">
    <citation type="submission" date="2022-04" db="EMBL/GenBank/DDBJ databases">
        <title>Roseibium sp. CAU 1639 isolated from mud.</title>
        <authorList>
            <person name="Kim W."/>
        </authorList>
    </citation>
    <scope>NUCLEOTIDE SEQUENCE</scope>
    <source>
        <strain evidence="3">CAU 1639</strain>
    </source>
</reference>
<proteinExistence type="predicted"/>
<keyword evidence="2" id="KW-0802">TPR repeat</keyword>
<dbReference type="InterPro" id="IPR019734">
    <property type="entry name" value="TPR_rpt"/>
</dbReference>
<dbReference type="PANTHER" id="PTHR12788">
    <property type="entry name" value="PROTEIN-TYROSINE SULFOTRANSFERASE 2"/>
    <property type="match status" value="1"/>
</dbReference>
<feature type="repeat" description="TPR" evidence="2">
    <location>
        <begin position="107"/>
        <end position="140"/>
    </location>
</feature>
<accession>A0ABT0GTH1</accession>
<organism evidence="3 4">
    <name type="scientific">Roseibium sediminicola</name>
    <dbReference type="NCBI Taxonomy" id="2933272"/>
    <lineage>
        <taxon>Bacteria</taxon>
        <taxon>Pseudomonadati</taxon>
        <taxon>Pseudomonadota</taxon>
        <taxon>Alphaproteobacteria</taxon>
        <taxon>Hyphomicrobiales</taxon>
        <taxon>Stappiaceae</taxon>
        <taxon>Roseibium</taxon>
    </lineage>
</organism>
<evidence type="ECO:0000256" key="1">
    <source>
        <dbReference type="ARBA" id="ARBA00022679"/>
    </source>
</evidence>
<dbReference type="SUPFAM" id="SSF52540">
    <property type="entry name" value="P-loop containing nucleoside triphosphate hydrolases"/>
    <property type="match status" value="1"/>
</dbReference>
<dbReference type="Proteomes" id="UP001431221">
    <property type="component" value="Unassembled WGS sequence"/>
</dbReference>
<feature type="repeat" description="TPR" evidence="2">
    <location>
        <begin position="73"/>
        <end position="106"/>
    </location>
</feature>
<evidence type="ECO:0000256" key="2">
    <source>
        <dbReference type="PROSITE-ProRule" id="PRU00339"/>
    </source>
</evidence>
<dbReference type="Pfam" id="PF13469">
    <property type="entry name" value="Sulfotransfer_3"/>
    <property type="match status" value="1"/>
</dbReference>
<dbReference type="InterPro" id="IPR027417">
    <property type="entry name" value="P-loop_NTPase"/>
</dbReference>
<dbReference type="PROSITE" id="PS50005">
    <property type="entry name" value="TPR"/>
    <property type="match status" value="2"/>
</dbReference>
<dbReference type="InterPro" id="IPR011990">
    <property type="entry name" value="TPR-like_helical_dom_sf"/>
</dbReference>
<comment type="caution">
    <text evidence="3">The sequence shown here is derived from an EMBL/GenBank/DDBJ whole genome shotgun (WGS) entry which is preliminary data.</text>
</comment>
<dbReference type="SMART" id="SM00028">
    <property type="entry name" value="TPR"/>
    <property type="match status" value="6"/>
</dbReference>
<dbReference type="SUPFAM" id="SSF48452">
    <property type="entry name" value="TPR-like"/>
    <property type="match status" value="1"/>
</dbReference>
<dbReference type="Pfam" id="PF14559">
    <property type="entry name" value="TPR_19"/>
    <property type="match status" value="2"/>
</dbReference>
<keyword evidence="4" id="KW-1185">Reference proteome</keyword>
<dbReference type="PANTHER" id="PTHR12788:SF10">
    <property type="entry name" value="PROTEIN-TYROSINE SULFOTRANSFERASE"/>
    <property type="match status" value="1"/>
</dbReference>
<name>A0ABT0GTH1_9HYPH</name>
<dbReference type="Gene3D" id="3.40.50.300">
    <property type="entry name" value="P-loop containing nucleotide triphosphate hydrolases"/>
    <property type="match status" value="1"/>
</dbReference>
<evidence type="ECO:0000313" key="3">
    <source>
        <dbReference type="EMBL" id="MCK7612734.1"/>
    </source>
</evidence>
<evidence type="ECO:0000313" key="4">
    <source>
        <dbReference type="Proteomes" id="UP001431221"/>
    </source>
</evidence>
<protein>
    <submittedName>
        <fullName evidence="3">Sulfotransferase</fullName>
    </submittedName>
</protein>
<keyword evidence="1" id="KW-0808">Transferase</keyword>
<gene>
    <name evidence="3" type="ORF">M0H32_11225</name>
</gene>
<dbReference type="InterPro" id="IPR026634">
    <property type="entry name" value="TPST-like"/>
</dbReference>
<sequence length="524" mass="58563">MNSTVERLVQEALTHQHAGRLGIALPIYEEVLRHDPQNPQAHFSLGIAAYQQGEIGPAISHFKTAAKKAKKHPQVHQLLGLALMNAGDLTGARDALKKAVALQPKESQFHAQLGDVYRLERRAVLARQSFQKALQLDPANGYALLGMGQLEISVGNIQEAEGWFEKAVAAGKELPAVLHALTMGRKYSEKPAVLSQIEQLIADGEPRPPLDQSKLHWAAGKIYFDLGDIEEADRHYDSARRVGYPPFDEKLQEERMAFMKQVFDEAFFAERQEMATDSERPVFIFGMPRSGTTLVEQIVSRHSKAASGGEIPYFRHLQEDLGLKGAPSAALERRLKALEPKDAKKIARQYLAELDAFDKRAARVTDKMPHNFEMLWLMSLIFPKAAFIHCVREPADTCVSLLSHALSPAHNYCITQETLGRYFQGYADLMAHWAKVLPVEIYDLSYEDLVRDQEAKSRVLLGKTGLAWEDACLEFHKGDSPVTTFSNLQVRQPMFNSSIGRWKKHKAQLGPLFQALGPLAPSDS</sequence>
<dbReference type="EMBL" id="JALNMJ010000006">
    <property type="protein sequence ID" value="MCK7612734.1"/>
    <property type="molecule type" value="Genomic_DNA"/>
</dbReference>
<dbReference type="RefSeq" id="WP_248153921.1">
    <property type="nucleotide sequence ID" value="NZ_JALNMJ010000006.1"/>
</dbReference>